<feature type="non-terminal residue" evidence="2">
    <location>
        <position position="1"/>
    </location>
</feature>
<organism evidence="2 3">
    <name type="scientific">Paragonimus westermani</name>
    <dbReference type="NCBI Taxonomy" id="34504"/>
    <lineage>
        <taxon>Eukaryota</taxon>
        <taxon>Metazoa</taxon>
        <taxon>Spiralia</taxon>
        <taxon>Lophotrochozoa</taxon>
        <taxon>Platyhelminthes</taxon>
        <taxon>Trematoda</taxon>
        <taxon>Digenea</taxon>
        <taxon>Plagiorchiida</taxon>
        <taxon>Troglotremata</taxon>
        <taxon>Troglotrematidae</taxon>
        <taxon>Paragonimus</taxon>
    </lineage>
</organism>
<evidence type="ECO:0000256" key="1">
    <source>
        <dbReference type="SAM" id="MobiDB-lite"/>
    </source>
</evidence>
<dbReference type="AlphaFoldDB" id="A0A8T0D613"/>
<feature type="compositionally biased region" description="Polar residues" evidence="1">
    <location>
        <begin position="46"/>
        <end position="57"/>
    </location>
</feature>
<comment type="caution">
    <text evidence="2">The sequence shown here is derived from an EMBL/GenBank/DDBJ whole genome shotgun (WGS) entry which is preliminary data.</text>
</comment>
<name>A0A8T0D613_9TREM</name>
<gene>
    <name evidence="2" type="ORF">P879_11997</name>
</gene>
<evidence type="ECO:0000313" key="2">
    <source>
        <dbReference type="EMBL" id="KAF8563285.1"/>
    </source>
</evidence>
<dbReference type="Proteomes" id="UP000699462">
    <property type="component" value="Unassembled WGS sequence"/>
</dbReference>
<feature type="compositionally biased region" description="Basic and acidic residues" evidence="1">
    <location>
        <begin position="1"/>
        <end position="13"/>
    </location>
</feature>
<reference evidence="2 3" key="1">
    <citation type="submission" date="2019-07" db="EMBL/GenBank/DDBJ databases">
        <title>Annotation for the trematode Paragonimus westermani.</title>
        <authorList>
            <person name="Choi Y.-J."/>
        </authorList>
    </citation>
    <scope>NUCLEOTIDE SEQUENCE [LARGE SCALE GENOMIC DNA]</scope>
    <source>
        <strain evidence="2">180907_Pwestermani</strain>
    </source>
</reference>
<feature type="region of interest" description="Disordered" evidence="1">
    <location>
        <begin position="1"/>
        <end position="59"/>
    </location>
</feature>
<evidence type="ECO:0000313" key="3">
    <source>
        <dbReference type="Proteomes" id="UP000699462"/>
    </source>
</evidence>
<sequence length="164" mass="17312">VAESVHSRAEAPHTDLNVESTPPLSPLRETSPRLSSTENGEERGDQTPTGNTTTDRSTAIIYTPQGFSYSKQSSSGVDWLSTVVLPGSSNTTSIADDSPGMRPTSPPVNAPLAFMDASPLRISICTPAPGPTTTLLQPLTARSPTIQPCFPINLSSVIHPVYLV</sequence>
<dbReference type="EMBL" id="JTDF01012711">
    <property type="protein sequence ID" value="KAF8563285.1"/>
    <property type="molecule type" value="Genomic_DNA"/>
</dbReference>
<proteinExistence type="predicted"/>
<protein>
    <submittedName>
        <fullName evidence="2">Uncharacterized protein</fullName>
    </submittedName>
</protein>
<accession>A0A8T0D613</accession>
<keyword evidence="3" id="KW-1185">Reference proteome</keyword>